<dbReference type="EMBL" id="ODYU01011515">
    <property type="protein sequence ID" value="SOQ57290.1"/>
    <property type="molecule type" value="Genomic_DNA"/>
</dbReference>
<dbReference type="PANTHER" id="PTHR47481:SF21">
    <property type="entry name" value="BASIC-LEUCINE ZIPPER TRANSCRIPTION FACTOR Q-RELATED"/>
    <property type="match status" value="1"/>
</dbReference>
<sequence length="503" mass="55880">MSTNYLASVPKLKGRENFDEWTFAVENVLVLEGMLHCVKPVVGKDIKPEDDMKARAKLCLTIDPALYVHIKTTKTSKELWDKLKSLFDDSGFSRKISLLRHLISIRRENCEDMTTYVTQIVETSQRLCGTGFEITDQWIGSLMLAGLPDKFTPMIMAIEHSGIAITADVIRTKILDSEPLELMGVTLKETQKNEAAFASKWAKSKPRAGNTDQSGNGRKSNSNVKVANKNNITCYKCKNTVRYSKDEWYVDSGASVHMTAVQGWLQDVSSPKTCSEIMIANNEKLQVVCRGSIEISTQQGYDITIKEVLCVPSLTTNLLSLSQMIKNNNSIMLYYRDRRGNKACKGYKGLFICMATRAVHLEAEAGIKSTKHHLKKVIGNSTLTFEEMTTVLSQIEACLNSRPLSYVEDQDKLIILTPGHFLVGEHLLFCHPISIMKGIDILLGADAYASIIKEGIVRSPTGTLIAQNTALGWILSGLVASSNDKEMQHLTKNISVSSRTLDT</sequence>
<dbReference type="PANTHER" id="PTHR47481">
    <property type="match status" value="1"/>
</dbReference>
<dbReference type="Pfam" id="PF14223">
    <property type="entry name" value="Retrotran_gag_2"/>
    <property type="match status" value="1"/>
</dbReference>
<feature type="domain" description="Retrovirus-related Pol polyprotein from transposon TNT 1-94-like beta-barrel" evidence="2">
    <location>
        <begin position="248"/>
        <end position="327"/>
    </location>
</feature>
<gene>
    <name evidence="3" type="ORF">SFRICE_034329</name>
</gene>
<evidence type="ECO:0000259" key="2">
    <source>
        <dbReference type="Pfam" id="PF22936"/>
    </source>
</evidence>
<dbReference type="AlphaFoldDB" id="A0A2H1WW51"/>
<organism evidence="3">
    <name type="scientific">Spodoptera frugiperda</name>
    <name type="common">Fall armyworm</name>
    <dbReference type="NCBI Taxonomy" id="7108"/>
    <lineage>
        <taxon>Eukaryota</taxon>
        <taxon>Metazoa</taxon>
        <taxon>Ecdysozoa</taxon>
        <taxon>Arthropoda</taxon>
        <taxon>Hexapoda</taxon>
        <taxon>Insecta</taxon>
        <taxon>Pterygota</taxon>
        <taxon>Neoptera</taxon>
        <taxon>Endopterygota</taxon>
        <taxon>Lepidoptera</taxon>
        <taxon>Glossata</taxon>
        <taxon>Ditrysia</taxon>
        <taxon>Noctuoidea</taxon>
        <taxon>Noctuidae</taxon>
        <taxon>Amphipyrinae</taxon>
        <taxon>Spodoptera</taxon>
    </lineage>
</organism>
<evidence type="ECO:0000313" key="3">
    <source>
        <dbReference type="EMBL" id="SOQ57290.1"/>
    </source>
</evidence>
<feature type="region of interest" description="Disordered" evidence="1">
    <location>
        <begin position="198"/>
        <end position="223"/>
    </location>
</feature>
<accession>A0A2H1WW51</accession>
<name>A0A2H1WW51_SPOFR</name>
<dbReference type="InterPro" id="IPR054722">
    <property type="entry name" value="PolX-like_BBD"/>
</dbReference>
<reference evidence="3" key="1">
    <citation type="submission" date="2016-07" db="EMBL/GenBank/DDBJ databases">
        <authorList>
            <person name="Bretaudeau A."/>
        </authorList>
    </citation>
    <scope>NUCLEOTIDE SEQUENCE</scope>
    <source>
        <strain evidence="3">Rice</strain>
        <tissue evidence="3">Whole body</tissue>
    </source>
</reference>
<proteinExistence type="predicted"/>
<evidence type="ECO:0000256" key="1">
    <source>
        <dbReference type="SAM" id="MobiDB-lite"/>
    </source>
</evidence>
<protein>
    <submittedName>
        <fullName evidence="3">SFRICE_034329</fullName>
    </submittedName>
</protein>
<dbReference type="Pfam" id="PF22936">
    <property type="entry name" value="Pol_BBD"/>
    <property type="match status" value="1"/>
</dbReference>